<dbReference type="PROSITE" id="PS50297">
    <property type="entry name" value="ANK_REP_REGION"/>
    <property type="match status" value="5"/>
</dbReference>
<protein>
    <submittedName>
        <fullName evidence="4">Uncharacterized protein</fullName>
    </submittedName>
</protein>
<evidence type="ECO:0000256" key="2">
    <source>
        <dbReference type="ARBA" id="ARBA00023043"/>
    </source>
</evidence>
<keyword evidence="2 3" id="KW-0040">ANK repeat</keyword>
<dbReference type="SMART" id="SM00248">
    <property type="entry name" value="ANK"/>
    <property type="match status" value="10"/>
</dbReference>
<feature type="repeat" description="ANK" evidence="3">
    <location>
        <begin position="332"/>
        <end position="364"/>
    </location>
</feature>
<dbReference type="InterPro" id="IPR036770">
    <property type="entry name" value="Ankyrin_rpt-contain_sf"/>
</dbReference>
<feature type="repeat" description="ANK" evidence="3">
    <location>
        <begin position="258"/>
        <end position="290"/>
    </location>
</feature>
<sequence length="623" mass="71189">MSEDVDMDNPNISELKSLRNNINWTKDIERHYFLEKMYPLIKNWKGQLPNLLAFFQPKEIECLLTDAVKHVFAIQHGKEAVLLFIKFVIETGYRDKPDFDGDGRRLLHRATPVHQEAKRNFFTRDNVIYELLKIYDRFDVIYADKSGFSHFHVVCKYGYVDLIEKFLEAGQDPNCLVRETGDTPLHVALYSEKKEVFELLLKKGANPNVANIKGLTPFHVICQQYYANGDLARKFLQAIYDIGLKLSSSFIIDAPDPLGQTPLHMAVYRRRKVLVELLLNVEIDPNLTDAEGSTALHIVCKSIDEDYKLTEMLFKGCDDKHRLLQVNTQDKEGDTPLIWAVQRQHRKLMEFLLRRGADPTLANSRGLTPLRIVCIRKDDESATILFEHSQDHYKSALVHTRDSLGQLSLNFALDKSHPTLLELLLKHGADPNSACADGWTSLHVIAKRRDLAPMMEKLFEPSKPNYKPPRVDARDKDGNTPLHFAVSHGNRLSMGYLLSKGANPNLANSRGSTPLHLACKSYCLMDWADSFFELGDRMEQRVQLDPRDGRLHTAPRCSELEKRLDSRVSFEKGRRCDCSQCARGNSFAHYLRDRMARPPRGVAVQCHRRKSADVADQLPGQRG</sequence>
<proteinExistence type="predicted"/>
<dbReference type="PANTHER" id="PTHR24124">
    <property type="entry name" value="ANKYRIN REPEAT FAMILY A"/>
    <property type="match status" value="1"/>
</dbReference>
<dbReference type="Gene3D" id="1.25.40.20">
    <property type="entry name" value="Ankyrin repeat-containing domain"/>
    <property type="match status" value="3"/>
</dbReference>
<dbReference type="InterPro" id="IPR002110">
    <property type="entry name" value="Ankyrin_rpt"/>
</dbReference>
<keyword evidence="1" id="KW-0677">Repeat</keyword>
<name>A0A6H5I8N0_9HYME</name>
<dbReference type="Proteomes" id="UP000479190">
    <property type="component" value="Unassembled WGS sequence"/>
</dbReference>
<dbReference type="PROSITE" id="PS50088">
    <property type="entry name" value="ANK_REPEAT"/>
    <property type="match status" value="5"/>
</dbReference>
<keyword evidence="5" id="KW-1185">Reference proteome</keyword>
<evidence type="ECO:0000313" key="4">
    <source>
        <dbReference type="EMBL" id="CAB0034327.1"/>
    </source>
</evidence>
<evidence type="ECO:0000256" key="3">
    <source>
        <dbReference type="PROSITE-ProRule" id="PRU00023"/>
    </source>
</evidence>
<dbReference type="AlphaFoldDB" id="A0A6H5I8N0"/>
<dbReference type="GO" id="GO:0005634">
    <property type="term" value="C:nucleus"/>
    <property type="evidence" value="ECO:0007669"/>
    <property type="project" value="TreeGrafter"/>
</dbReference>
<dbReference type="PRINTS" id="PR01415">
    <property type="entry name" value="ANKYRIN"/>
</dbReference>
<reference evidence="4 5" key="1">
    <citation type="submission" date="2020-02" db="EMBL/GenBank/DDBJ databases">
        <authorList>
            <person name="Ferguson B K."/>
        </authorList>
    </citation>
    <scope>NUCLEOTIDE SEQUENCE [LARGE SCALE GENOMIC DNA]</scope>
</reference>
<dbReference type="GO" id="GO:0010468">
    <property type="term" value="P:regulation of gene expression"/>
    <property type="evidence" value="ECO:0007669"/>
    <property type="project" value="TreeGrafter"/>
</dbReference>
<evidence type="ECO:0000256" key="1">
    <source>
        <dbReference type="ARBA" id="ARBA00022737"/>
    </source>
</evidence>
<feature type="repeat" description="ANK" evidence="3">
    <location>
        <begin position="477"/>
        <end position="509"/>
    </location>
</feature>
<dbReference type="Pfam" id="PF13857">
    <property type="entry name" value="Ank_5"/>
    <property type="match status" value="1"/>
</dbReference>
<gene>
    <name evidence="4" type="ORF">TBRA_LOCUS6225</name>
</gene>
<evidence type="ECO:0000313" key="5">
    <source>
        <dbReference type="Proteomes" id="UP000479190"/>
    </source>
</evidence>
<organism evidence="4 5">
    <name type="scientific">Trichogramma brassicae</name>
    <dbReference type="NCBI Taxonomy" id="86971"/>
    <lineage>
        <taxon>Eukaryota</taxon>
        <taxon>Metazoa</taxon>
        <taxon>Ecdysozoa</taxon>
        <taxon>Arthropoda</taxon>
        <taxon>Hexapoda</taxon>
        <taxon>Insecta</taxon>
        <taxon>Pterygota</taxon>
        <taxon>Neoptera</taxon>
        <taxon>Endopterygota</taxon>
        <taxon>Hymenoptera</taxon>
        <taxon>Apocrita</taxon>
        <taxon>Proctotrupomorpha</taxon>
        <taxon>Chalcidoidea</taxon>
        <taxon>Trichogrammatidae</taxon>
        <taxon>Trichogramma</taxon>
    </lineage>
</organism>
<dbReference type="OrthoDB" id="20872at2759"/>
<dbReference type="Pfam" id="PF12796">
    <property type="entry name" value="Ank_2"/>
    <property type="match status" value="3"/>
</dbReference>
<accession>A0A6H5I8N0</accession>
<dbReference type="EMBL" id="CADCXV010000739">
    <property type="protein sequence ID" value="CAB0034327.1"/>
    <property type="molecule type" value="Genomic_DNA"/>
</dbReference>
<dbReference type="PANTHER" id="PTHR24124:SF14">
    <property type="entry name" value="CHROMOSOME UNDETERMINED SCAFFOLD_25, WHOLE GENOME SHOTGUN SEQUENCE"/>
    <property type="match status" value="1"/>
</dbReference>
<feature type="repeat" description="ANK" evidence="3">
    <location>
        <begin position="404"/>
        <end position="436"/>
    </location>
</feature>
<dbReference type="SUPFAM" id="SSF48403">
    <property type="entry name" value="Ankyrin repeat"/>
    <property type="match status" value="2"/>
</dbReference>
<feature type="repeat" description="ANK" evidence="3">
    <location>
        <begin position="180"/>
        <end position="212"/>
    </location>
</feature>